<name>A0A085N3T9_9BILA</name>
<dbReference type="Proteomes" id="UP000030764">
    <property type="component" value="Unassembled WGS sequence"/>
</dbReference>
<feature type="non-terminal residue" evidence="3">
    <location>
        <position position="1"/>
    </location>
</feature>
<feature type="compositionally biased region" description="Basic and acidic residues" evidence="1">
    <location>
        <begin position="89"/>
        <end position="105"/>
    </location>
</feature>
<evidence type="ECO:0000313" key="3">
    <source>
        <dbReference type="EMBL" id="KFD64135.1"/>
    </source>
</evidence>
<accession>A0A085N3T9</accession>
<keyword evidence="4" id="KW-1185">Reference proteome</keyword>
<organism evidence="3">
    <name type="scientific">Trichuris suis</name>
    <name type="common">pig whipworm</name>
    <dbReference type="NCBI Taxonomy" id="68888"/>
    <lineage>
        <taxon>Eukaryota</taxon>
        <taxon>Metazoa</taxon>
        <taxon>Ecdysozoa</taxon>
        <taxon>Nematoda</taxon>
        <taxon>Enoplea</taxon>
        <taxon>Dorylaimia</taxon>
        <taxon>Trichinellida</taxon>
        <taxon>Trichuridae</taxon>
        <taxon>Trichuris</taxon>
    </lineage>
</organism>
<dbReference type="EMBL" id="KL363207">
    <property type="protein sequence ID" value="KFD54522.1"/>
    <property type="molecule type" value="Genomic_DNA"/>
</dbReference>
<proteinExistence type="predicted"/>
<dbReference type="EMBL" id="KL367561">
    <property type="protein sequence ID" value="KFD64135.1"/>
    <property type="molecule type" value="Genomic_DNA"/>
</dbReference>
<dbReference type="Proteomes" id="UP000030758">
    <property type="component" value="Unassembled WGS sequence"/>
</dbReference>
<dbReference type="AlphaFoldDB" id="A0A085N3T9"/>
<protein>
    <submittedName>
        <fullName evidence="3">Uncharacterized protein</fullName>
    </submittedName>
</protein>
<gene>
    <name evidence="2" type="ORF">M513_04669</name>
    <name evidence="3" type="ORF">M514_04669</name>
</gene>
<evidence type="ECO:0000313" key="2">
    <source>
        <dbReference type="EMBL" id="KFD54522.1"/>
    </source>
</evidence>
<feature type="region of interest" description="Disordered" evidence="1">
    <location>
        <begin position="86"/>
        <end position="105"/>
    </location>
</feature>
<evidence type="ECO:0000313" key="4">
    <source>
        <dbReference type="Proteomes" id="UP000030764"/>
    </source>
</evidence>
<sequence length="138" mass="15875">RIRTTNKRSNSDDGDKSNRKKWPTNKRLIQSLEDVNAKNYPDDKTRSIYGVEERALLDELCHPCLYDRAEQHLVWKRVQITPMSGIHPKRPEEISLSNDDKGKSKGVDTFPGAALRSDKTLNSAFKHSFETCTYLLLK</sequence>
<feature type="region of interest" description="Disordered" evidence="1">
    <location>
        <begin position="1"/>
        <end position="30"/>
    </location>
</feature>
<reference evidence="3 4" key="1">
    <citation type="journal article" date="2014" name="Nat. Genet.">
        <title>Genome and transcriptome of the porcine whipworm Trichuris suis.</title>
        <authorList>
            <person name="Jex A.R."/>
            <person name="Nejsum P."/>
            <person name="Schwarz E.M."/>
            <person name="Hu L."/>
            <person name="Young N.D."/>
            <person name="Hall R.S."/>
            <person name="Korhonen P.K."/>
            <person name="Liao S."/>
            <person name="Thamsborg S."/>
            <person name="Xia J."/>
            <person name="Xu P."/>
            <person name="Wang S."/>
            <person name="Scheerlinck J.P."/>
            <person name="Hofmann A."/>
            <person name="Sternberg P.W."/>
            <person name="Wang J."/>
            <person name="Gasser R.B."/>
        </authorList>
    </citation>
    <scope>NUCLEOTIDE SEQUENCE [LARGE SCALE GENOMIC DNA]</scope>
    <source>
        <strain evidence="3">DCEP-RM93F</strain>
        <strain evidence="2">DCEP-RM93M</strain>
    </source>
</reference>
<evidence type="ECO:0000256" key="1">
    <source>
        <dbReference type="SAM" id="MobiDB-lite"/>
    </source>
</evidence>